<dbReference type="Gene3D" id="3.40.50.10330">
    <property type="entry name" value="Probable inorganic polyphosphate/atp-NAD kinase, domain 1"/>
    <property type="match status" value="1"/>
</dbReference>
<dbReference type="SUPFAM" id="SSF111331">
    <property type="entry name" value="NAD kinase/diacylglycerol kinase-like"/>
    <property type="match status" value="1"/>
</dbReference>
<evidence type="ECO:0000256" key="1">
    <source>
        <dbReference type="ARBA" id="ARBA00001946"/>
    </source>
</evidence>
<evidence type="ECO:0000256" key="5">
    <source>
        <dbReference type="ARBA" id="ARBA00022723"/>
    </source>
</evidence>
<evidence type="ECO:0000256" key="7">
    <source>
        <dbReference type="ARBA" id="ARBA00022777"/>
    </source>
</evidence>
<dbReference type="InterPro" id="IPR001206">
    <property type="entry name" value="Diacylglycerol_kinase_cat_dom"/>
</dbReference>
<evidence type="ECO:0000259" key="13">
    <source>
        <dbReference type="PROSITE" id="PS50146"/>
    </source>
</evidence>
<feature type="domain" description="DAGKc" evidence="13">
    <location>
        <begin position="6"/>
        <end position="139"/>
    </location>
</feature>
<dbReference type="NCBIfam" id="TIGR00147">
    <property type="entry name" value="YegS/Rv2252/BmrU family lipid kinase"/>
    <property type="match status" value="1"/>
</dbReference>
<keyword evidence="6" id="KW-0547">Nucleotide-binding</keyword>
<evidence type="ECO:0000256" key="2">
    <source>
        <dbReference type="ARBA" id="ARBA00005983"/>
    </source>
</evidence>
<comment type="similarity">
    <text evidence="2">Belongs to the diacylglycerol/lipid kinase family.</text>
</comment>
<dbReference type="GO" id="GO:0004143">
    <property type="term" value="F:ATP-dependent diacylglycerol kinase activity"/>
    <property type="evidence" value="ECO:0007669"/>
    <property type="project" value="TreeGrafter"/>
</dbReference>
<dbReference type="InterPro" id="IPR045540">
    <property type="entry name" value="YegS/DAGK_C"/>
</dbReference>
<dbReference type="AlphaFoldDB" id="A0A498D429"/>
<protein>
    <submittedName>
        <fullName evidence="14">Diacylglycerol kinase family lipid kinase</fullName>
    </submittedName>
</protein>
<keyword evidence="12" id="KW-1208">Phospholipid metabolism</keyword>
<evidence type="ECO:0000256" key="9">
    <source>
        <dbReference type="ARBA" id="ARBA00022842"/>
    </source>
</evidence>
<dbReference type="PANTHER" id="PTHR12358">
    <property type="entry name" value="SPHINGOSINE KINASE"/>
    <property type="match status" value="1"/>
</dbReference>
<keyword evidence="3" id="KW-0444">Lipid biosynthesis</keyword>
<keyword evidence="4" id="KW-0808">Transferase</keyword>
<dbReference type="PROSITE" id="PS50146">
    <property type="entry name" value="DAGK"/>
    <property type="match status" value="1"/>
</dbReference>
<dbReference type="Pfam" id="PF19279">
    <property type="entry name" value="YegS_C"/>
    <property type="match status" value="1"/>
</dbReference>
<evidence type="ECO:0000256" key="3">
    <source>
        <dbReference type="ARBA" id="ARBA00022516"/>
    </source>
</evidence>
<evidence type="ECO:0000256" key="10">
    <source>
        <dbReference type="ARBA" id="ARBA00023098"/>
    </source>
</evidence>
<reference evidence="14 15" key="1">
    <citation type="submission" date="2018-10" db="EMBL/GenBank/DDBJ databases">
        <title>Oceanobacillus sp. YLB-02 draft genome.</title>
        <authorList>
            <person name="Yu L."/>
        </authorList>
    </citation>
    <scope>NUCLEOTIDE SEQUENCE [LARGE SCALE GENOMIC DNA]</scope>
    <source>
        <strain evidence="14 15">YLB-02</strain>
    </source>
</reference>
<keyword evidence="5" id="KW-0479">Metal-binding</keyword>
<accession>A0A498D429</accession>
<proteinExistence type="inferred from homology"/>
<keyword evidence="7 14" id="KW-0418">Kinase</keyword>
<dbReference type="GO" id="GO:0005886">
    <property type="term" value="C:plasma membrane"/>
    <property type="evidence" value="ECO:0007669"/>
    <property type="project" value="TreeGrafter"/>
</dbReference>
<dbReference type="GO" id="GO:0008654">
    <property type="term" value="P:phospholipid biosynthetic process"/>
    <property type="evidence" value="ECO:0007669"/>
    <property type="project" value="UniProtKB-KW"/>
</dbReference>
<dbReference type="GO" id="GO:0005524">
    <property type="term" value="F:ATP binding"/>
    <property type="evidence" value="ECO:0007669"/>
    <property type="project" value="UniProtKB-KW"/>
</dbReference>
<dbReference type="InterPro" id="IPR016064">
    <property type="entry name" value="NAD/diacylglycerol_kinase_sf"/>
</dbReference>
<dbReference type="GO" id="GO:0046872">
    <property type="term" value="F:metal ion binding"/>
    <property type="evidence" value="ECO:0007669"/>
    <property type="project" value="UniProtKB-KW"/>
</dbReference>
<dbReference type="EMBL" id="RCHR01000004">
    <property type="protein sequence ID" value="RLL43625.1"/>
    <property type="molecule type" value="Genomic_DNA"/>
</dbReference>
<dbReference type="Pfam" id="PF00781">
    <property type="entry name" value="DAGK_cat"/>
    <property type="match status" value="1"/>
</dbReference>
<evidence type="ECO:0000313" key="14">
    <source>
        <dbReference type="EMBL" id="RLL43625.1"/>
    </source>
</evidence>
<evidence type="ECO:0000256" key="12">
    <source>
        <dbReference type="ARBA" id="ARBA00023264"/>
    </source>
</evidence>
<dbReference type="InterPro" id="IPR005218">
    <property type="entry name" value="Diacylglycerol/lipid_kinase"/>
</dbReference>
<dbReference type="Proteomes" id="UP000270219">
    <property type="component" value="Unassembled WGS sequence"/>
</dbReference>
<keyword evidence="8" id="KW-0067">ATP-binding</keyword>
<dbReference type="PANTHER" id="PTHR12358:SF106">
    <property type="entry name" value="LIPID KINASE YEGS"/>
    <property type="match status" value="1"/>
</dbReference>
<comment type="cofactor">
    <cofactor evidence="1">
        <name>Mg(2+)</name>
        <dbReference type="ChEBI" id="CHEBI:18420"/>
    </cofactor>
</comment>
<evidence type="ECO:0000313" key="15">
    <source>
        <dbReference type="Proteomes" id="UP000270219"/>
    </source>
</evidence>
<evidence type="ECO:0000256" key="8">
    <source>
        <dbReference type="ARBA" id="ARBA00022840"/>
    </source>
</evidence>
<name>A0A498D429_9BACI</name>
<evidence type="ECO:0000256" key="6">
    <source>
        <dbReference type="ARBA" id="ARBA00022741"/>
    </source>
</evidence>
<keyword evidence="11" id="KW-0594">Phospholipid biosynthesis</keyword>
<dbReference type="Gene3D" id="2.60.200.40">
    <property type="match status" value="1"/>
</dbReference>
<comment type="caution">
    <text evidence="14">The sequence shown here is derived from an EMBL/GenBank/DDBJ whole genome shotgun (WGS) entry which is preliminary data.</text>
</comment>
<dbReference type="InterPro" id="IPR017438">
    <property type="entry name" value="ATP-NAD_kinase_N"/>
</dbReference>
<keyword evidence="15" id="KW-1185">Reference proteome</keyword>
<keyword evidence="10" id="KW-0443">Lipid metabolism</keyword>
<gene>
    <name evidence="14" type="ORF">D8M04_11920</name>
</gene>
<evidence type="ECO:0000256" key="4">
    <source>
        <dbReference type="ARBA" id="ARBA00022679"/>
    </source>
</evidence>
<dbReference type="InterPro" id="IPR050187">
    <property type="entry name" value="Lipid_Phosphate_FormReg"/>
</dbReference>
<evidence type="ECO:0000256" key="11">
    <source>
        <dbReference type="ARBA" id="ARBA00023209"/>
    </source>
</evidence>
<sequence length="303" mass="33435">MFMGEMKMKKAMLIANPDSGKERSTEYQQKALEAVKRNGYETSIRLTEKQSDATKYAREACSKEMDLLIVMGGDGTVNEAINGLAEQKHRPILSIIPLGTVNNLARALSIPLQTDAAIELLEKDTFTKEIDIAKTHERYFMSSISIGPIAEAFYGVPSEQKSKLGALAYVLEGAKKLRDDEGFNVEIDANGKVIKKHAFLILVALTNSVGGYIHFNPKAEVDDGKMHIFIFEELSAFNIFSMVGSTLSGNLQNDDHITYLTANRITIRTDQILTANVDGEEGPHTPVKLKLLPSHLEVIVPKP</sequence>
<keyword evidence="9" id="KW-0460">Magnesium</keyword>
<dbReference type="SMART" id="SM00046">
    <property type="entry name" value="DAGKc"/>
    <property type="match status" value="1"/>
</dbReference>
<organism evidence="14 15">
    <name type="scientific">Oceanobacillus piezotolerans</name>
    <dbReference type="NCBI Taxonomy" id="2448030"/>
    <lineage>
        <taxon>Bacteria</taxon>
        <taxon>Bacillati</taxon>
        <taxon>Bacillota</taxon>
        <taxon>Bacilli</taxon>
        <taxon>Bacillales</taxon>
        <taxon>Bacillaceae</taxon>
        <taxon>Oceanobacillus</taxon>
    </lineage>
</organism>